<keyword evidence="3" id="KW-1185">Reference proteome</keyword>
<feature type="compositionally biased region" description="Polar residues" evidence="1">
    <location>
        <begin position="65"/>
        <end position="80"/>
    </location>
</feature>
<protein>
    <submittedName>
        <fullName evidence="2">Uncharacterized protein</fullName>
    </submittedName>
</protein>
<gene>
    <name evidence="2" type="ORF">MEUPH1_LOCUS13816</name>
</gene>
<dbReference type="Proteomes" id="UP001160148">
    <property type="component" value="Unassembled WGS sequence"/>
</dbReference>
<comment type="caution">
    <text evidence="2">The sequence shown here is derived from an EMBL/GenBank/DDBJ whole genome shotgun (WGS) entry which is preliminary data.</text>
</comment>
<name>A0AAV0WRK6_9HEMI</name>
<accession>A0AAV0WRK6</accession>
<proteinExistence type="predicted"/>
<organism evidence="2 3">
    <name type="scientific">Macrosiphum euphorbiae</name>
    <name type="common">potato aphid</name>
    <dbReference type="NCBI Taxonomy" id="13131"/>
    <lineage>
        <taxon>Eukaryota</taxon>
        <taxon>Metazoa</taxon>
        <taxon>Ecdysozoa</taxon>
        <taxon>Arthropoda</taxon>
        <taxon>Hexapoda</taxon>
        <taxon>Insecta</taxon>
        <taxon>Pterygota</taxon>
        <taxon>Neoptera</taxon>
        <taxon>Paraneoptera</taxon>
        <taxon>Hemiptera</taxon>
        <taxon>Sternorrhyncha</taxon>
        <taxon>Aphidomorpha</taxon>
        <taxon>Aphidoidea</taxon>
        <taxon>Aphididae</taxon>
        <taxon>Macrosiphini</taxon>
        <taxon>Macrosiphum</taxon>
    </lineage>
</organism>
<evidence type="ECO:0000313" key="2">
    <source>
        <dbReference type="EMBL" id="CAI6358284.1"/>
    </source>
</evidence>
<dbReference type="EMBL" id="CARXXK010000002">
    <property type="protein sequence ID" value="CAI6358284.1"/>
    <property type="molecule type" value="Genomic_DNA"/>
</dbReference>
<evidence type="ECO:0000313" key="3">
    <source>
        <dbReference type="Proteomes" id="UP001160148"/>
    </source>
</evidence>
<feature type="region of interest" description="Disordered" evidence="1">
    <location>
        <begin position="57"/>
        <end position="80"/>
    </location>
</feature>
<sequence>MVPAALAPGAFVLLLLSVVLVLVTLLTAFIVKLALSCSPVCSETDDEALECELHSNVEERKPNSRRSNANDTQMIDVNNY</sequence>
<dbReference type="AlphaFoldDB" id="A0AAV0WRK6"/>
<reference evidence="2 3" key="1">
    <citation type="submission" date="2023-01" db="EMBL/GenBank/DDBJ databases">
        <authorList>
            <person name="Whitehead M."/>
        </authorList>
    </citation>
    <scope>NUCLEOTIDE SEQUENCE [LARGE SCALE GENOMIC DNA]</scope>
</reference>
<evidence type="ECO:0000256" key="1">
    <source>
        <dbReference type="SAM" id="MobiDB-lite"/>
    </source>
</evidence>